<gene>
    <name evidence="2" type="ORF">C8D89_10226</name>
</gene>
<dbReference type="RefSeq" id="WP_165825551.1">
    <property type="nucleotide sequence ID" value="NZ_QEKW01000002.1"/>
</dbReference>
<proteinExistence type="predicted"/>
<dbReference type="InterPro" id="IPR004360">
    <property type="entry name" value="Glyas_Fos-R_dOase_dom"/>
</dbReference>
<dbReference type="Pfam" id="PF00903">
    <property type="entry name" value="Glyoxalase"/>
    <property type="match status" value="1"/>
</dbReference>
<evidence type="ECO:0000259" key="1">
    <source>
        <dbReference type="PROSITE" id="PS51819"/>
    </source>
</evidence>
<dbReference type="Proteomes" id="UP000245639">
    <property type="component" value="Unassembled WGS sequence"/>
</dbReference>
<keyword evidence="2" id="KW-0560">Oxidoreductase</keyword>
<protein>
    <submittedName>
        <fullName evidence="2">Glyoxalase/bleomycin resistance protein/dioxygenase superfamily protein</fullName>
    </submittedName>
</protein>
<dbReference type="InterPro" id="IPR037523">
    <property type="entry name" value="VOC_core"/>
</dbReference>
<dbReference type="EMBL" id="QEKW01000002">
    <property type="protein sequence ID" value="PVZ12878.1"/>
    <property type="molecule type" value="Genomic_DNA"/>
</dbReference>
<reference evidence="2 3" key="1">
    <citation type="submission" date="2018-04" db="EMBL/GenBank/DDBJ databases">
        <title>Genomic Encyclopedia of Type Strains, Phase IV (KMG-IV): sequencing the most valuable type-strain genomes for metagenomic binning, comparative biology and taxonomic classification.</title>
        <authorList>
            <person name="Goeker M."/>
        </authorList>
    </citation>
    <scope>NUCLEOTIDE SEQUENCE [LARGE SCALE GENOMIC DNA]</scope>
    <source>
        <strain evidence="2 3">DSM 45771</strain>
    </source>
</reference>
<keyword evidence="3" id="KW-1185">Reference proteome</keyword>
<dbReference type="AlphaFoldDB" id="A0A2U1FL29"/>
<evidence type="ECO:0000313" key="2">
    <source>
        <dbReference type="EMBL" id="PVZ12878.1"/>
    </source>
</evidence>
<sequence length="131" mass="13928">MPELPSISHVALSVTDLAASQAWYERLFGVEPAMTLSDGPFERKVFALAGGQLFGLTAHEAARPGDRFDVVAPGLDHVGFACTDRAEVAAWQTHLDLIGVPHGGVVEADYGWALSFTDPDGNALEFFALAS</sequence>
<name>A0A2U1FL29_9PSEU</name>
<dbReference type="PROSITE" id="PS51819">
    <property type="entry name" value="VOC"/>
    <property type="match status" value="1"/>
</dbReference>
<dbReference type="GO" id="GO:0051213">
    <property type="term" value="F:dioxygenase activity"/>
    <property type="evidence" value="ECO:0007669"/>
    <property type="project" value="UniProtKB-KW"/>
</dbReference>
<feature type="domain" description="VOC" evidence="1">
    <location>
        <begin position="6"/>
        <end position="129"/>
    </location>
</feature>
<accession>A0A2U1FL29</accession>
<evidence type="ECO:0000313" key="3">
    <source>
        <dbReference type="Proteomes" id="UP000245639"/>
    </source>
</evidence>
<dbReference type="SUPFAM" id="SSF54593">
    <property type="entry name" value="Glyoxalase/Bleomycin resistance protein/Dihydroxybiphenyl dioxygenase"/>
    <property type="match status" value="1"/>
</dbReference>
<comment type="caution">
    <text evidence="2">The sequence shown here is derived from an EMBL/GenBank/DDBJ whole genome shotgun (WGS) entry which is preliminary data.</text>
</comment>
<keyword evidence="2" id="KW-0223">Dioxygenase</keyword>
<dbReference type="Gene3D" id="3.10.180.10">
    <property type="entry name" value="2,3-Dihydroxybiphenyl 1,2-Dioxygenase, domain 1"/>
    <property type="match status" value="1"/>
</dbReference>
<dbReference type="CDD" id="cd06587">
    <property type="entry name" value="VOC"/>
    <property type="match status" value="1"/>
</dbReference>
<dbReference type="InterPro" id="IPR029068">
    <property type="entry name" value="Glyas_Bleomycin-R_OHBP_Dase"/>
</dbReference>
<organism evidence="2 3">
    <name type="scientific">Actinomycetospora cinnamomea</name>
    <dbReference type="NCBI Taxonomy" id="663609"/>
    <lineage>
        <taxon>Bacteria</taxon>
        <taxon>Bacillati</taxon>
        <taxon>Actinomycetota</taxon>
        <taxon>Actinomycetes</taxon>
        <taxon>Pseudonocardiales</taxon>
        <taxon>Pseudonocardiaceae</taxon>
        <taxon>Actinomycetospora</taxon>
    </lineage>
</organism>